<evidence type="ECO:0000256" key="6">
    <source>
        <dbReference type="ARBA" id="ARBA00081568"/>
    </source>
</evidence>
<evidence type="ECO:0000256" key="3">
    <source>
        <dbReference type="ARBA" id="ARBA00023128"/>
    </source>
</evidence>
<comment type="catalytic activity">
    <reaction evidence="7">
        <text>a 4-hydroxy-3-methoxy-5-(all-trans-polyprenyl)benzoate + H(+) = a 2-methoxy-6-(all-trans-polyprenyl)phenol + CO2</text>
        <dbReference type="Rhea" id="RHEA:81179"/>
        <dbReference type="Rhea" id="RHEA-COMP:9551"/>
        <dbReference type="Rhea" id="RHEA-COMP:10931"/>
        <dbReference type="ChEBI" id="CHEBI:15378"/>
        <dbReference type="ChEBI" id="CHEBI:16526"/>
        <dbReference type="ChEBI" id="CHEBI:62731"/>
        <dbReference type="ChEBI" id="CHEBI:84443"/>
        <dbReference type="EC" id="4.1.1.130"/>
    </reaction>
</comment>
<accession>A0A061BCI7</accession>
<reference evidence="8" key="1">
    <citation type="journal article" date="2014" name="Genome Announc.">
        <title>Genome sequence of the yeast Cyberlindnera fabianii (Hansenula fabianii).</title>
        <authorList>
            <person name="Freel K.C."/>
            <person name="Sarilar V."/>
            <person name="Neuveglise C."/>
            <person name="Devillers H."/>
            <person name="Friedrich A."/>
            <person name="Schacherer J."/>
        </authorList>
    </citation>
    <scope>NUCLEOTIDE SEQUENCE</scope>
    <source>
        <strain evidence="8">YJS4271</strain>
    </source>
</reference>
<dbReference type="InterPro" id="IPR007715">
    <property type="entry name" value="Coq4"/>
</dbReference>
<dbReference type="Pfam" id="PF05019">
    <property type="entry name" value="Coq4"/>
    <property type="match status" value="1"/>
</dbReference>
<protein>
    <recommendedName>
        <fullName evidence="6">4-hydroxy-3-methoxy-5-polyprenylbenzoate decarboxylase</fullName>
    </recommendedName>
</protein>
<feature type="binding site" evidence="7">
    <location>
        <position position="212"/>
    </location>
    <ligand>
        <name>Zn(2+)</name>
        <dbReference type="ChEBI" id="CHEBI:29105"/>
    </ligand>
</feature>
<proteinExistence type="inferred from homology"/>
<dbReference type="GO" id="GO:0120539">
    <property type="term" value="F:4-hydroxy-3-methoxy-5-polyprenylbenzoate decarboxylase activity"/>
    <property type="evidence" value="ECO:0007669"/>
    <property type="project" value="UniProtKB-EC"/>
</dbReference>
<keyword evidence="7" id="KW-0479">Metal-binding</keyword>
<keyword evidence="3 7" id="KW-0496">Mitochondrion</keyword>
<comment type="pathway">
    <text evidence="7">Cofactor biosynthesis; ubiquinone biosynthesis.</text>
</comment>
<evidence type="ECO:0000256" key="5">
    <source>
        <dbReference type="ARBA" id="ARBA00023239"/>
    </source>
</evidence>
<comment type="subunit">
    <text evidence="7">Component of a multi-subunit COQ enzyme complex, composed of at least COQ3, COQ4, COQ5, COQ6, COQ7 and COQ9.</text>
</comment>
<keyword evidence="5 7" id="KW-0456">Lyase</keyword>
<evidence type="ECO:0000256" key="7">
    <source>
        <dbReference type="HAMAP-Rule" id="MF_03111"/>
    </source>
</evidence>
<keyword evidence="2 7" id="KW-0999">Mitochondrion inner membrane</keyword>
<dbReference type="AlphaFoldDB" id="A0A061BCI7"/>
<dbReference type="EMBL" id="LK052900">
    <property type="protein sequence ID" value="CDR44671.1"/>
    <property type="molecule type" value="Genomic_DNA"/>
</dbReference>
<comment type="cofactor">
    <cofactor evidence="7">
        <name>Zn(2+)</name>
        <dbReference type="ChEBI" id="CHEBI:29105"/>
    </cofactor>
</comment>
<comment type="similarity">
    <text evidence="7">Belongs to the COQ4 family.</text>
</comment>
<evidence type="ECO:0000256" key="1">
    <source>
        <dbReference type="ARBA" id="ARBA00022688"/>
    </source>
</evidence>
<gene>
    <name evidence="7" type="primary">COQ4</name>
    <name evidence="8" type="ORF">CYFA0S_15e01288g</name>
</gene>
<dbReference type="PANTHER" id="PTHR12922">
    <property type="entry name" value="UBIQUINONE BIOSYNTHESIS PROTEIN"/>
    <property type="match status" value="1"/>
</dbReference>
<evidence type="ECO:0000256" key="4">
    <source>
        <dbReference type="ARBA" id="ARBA00023136"/>
    </source>
</evidence>
<dbReference type="PhylomeDB" id="A0A061BCI7"/>
<dbReference type="HAMAP" id="MF_03111">
    <property type="entry name" value="Coq4"/>
    <property type="match status" value="1"/>
</dbReference>
<dbReference type="PANTHER" id="PTHR12922:SF7">
    <property type="entry name" value="UBIQUINONE BIOSYNTHESIS PROTEIN COQ4 HOMOLOG, MITOCHONDRIAL"/>
    <property type="match status" value="1"/>
</dbReference>
<dbReference type="OrthoDB" id="4249at2759"/>
<organism evidence="8">
    <name type="scientific">Cyberlindnera fabianii</name>
    <name type="common">Yeast</name>
    <name type="synonym">Hansenula fabianii</name>
    <dbReference type="NCBI Taxonomy" id="36022"/>
    <lineage>
        <taxon>Eukaryota</taxon>
        <taxon>Fungi</taxon>
        <taxon>Dikarya</taxon>
        <taxon>Ascomycota</taxon>
        <taxon>Saccharomycotina</taxon>
        <taxon>Saccharomycetes</taxon>
        <taxon>Phaffomycetales</taxon>
        <taxon>Phaffomycetaceae</taxon>
        <taxon>Cyberlindnera</taxon>
    </lineage>
</organism>
<sequence length="285" mass="32171">MIRGVSRPTAQLLSNGATTTTTTRRGFVIASLAAITQSSWLKGIRQADEISDVSSPLVRPETPVTPIKFSEKLPDGRILISPAERAVLFVVSGLSALIHPEIGANIVNFGEVSAIEPILKSLRDQMLQTDSGRRILRERPQLKCENLNQEWLKTLPENTLGYRYYRFTKDNDARSPVKFIADEELAYVFLRYRQMHDIVHILTEHKVDLAGELPVKAFEFGNTGLPMTGLACFAYFKLSAKRKKRVHMMDSFLEGLQSTPLLTVEWEKVMDRDLNELRRELGITA</sequence>
<feature type="binding site" evidence="7">
    <location>
        <position position="200"/>
    </location>
    <ligand>
        <name>Zn(2+)</name>
        <dbReference type="ChEBI" id="CHEBI:29105"/>
    </ligand>
</feature>
<keyword evidence="7" id="KW-0862">Zinc</keyword>
<evidence type="ECO:0000313" key="8">
    <source>
        <dbReference type="EMBL" id="CDR44671.1"/>
    </source>
</evidence>
<feature type="binding site" evidence="7">
    <location>
        <position position="197"/>
    </location>
    <ligand>
        <name>Zn(2+)</name>
        <dbReference type="ChEBI" id="CHEBI:29105"/>
    </ligand>
</feature>
<name>A0A061BCI7_CYBFA</name>
<comment type="function">
    <text evidence="7">Lyase that catalyzes the C1-decarboxylation of 4-hydroxy-3-methoxy-5-(all-trans-polyprenyl)benzoic acid into 2-methoxy-6-(all-trans-polyprenyl)phenol during ubiquinone biosynthesis.</text>
</comment>
<dbReference type="VEuPathDB" id="FungiDB:BON22_3311"/>
<keyword evidence="4 7" id="KW-0472">Membrane</keyword>
<dbReference type="GO" id="GO:0031314">
    <property type="term" value="C:extrinsic component of mitochondrial inner membrane"/>
    <property type="evidence" value="ECO:0007669"/>
    <property type="project" value="UniProtKB-UniRule"/>
</dbReference>
<dbReference type="UniPathway" id="UPA00232"/>
<comment type="subcellular location">
    <subcellularLocation>
        <location evidence="7">Mitochondrion inner membrane</location>
        <topology evidence="7">Peripheral membrane protein</topology>
        <orientation evidence="7">Matrix side</orientation>
    </subcellularLocation>
</comment>
<evidence type="ECO:0000256" key="2">
    <source>
        <dbReference type="ARBA" id="ARBA00022792"/>
    </source>
</evidence>
<feature type="binding site" evidence="7">
    <location>
        <position position="196"/>
    </location>
    <ligand>
        <name>Zn(2+)</name>
        <dbReference type="ChEBI" id="CHEBI:29105"/>
    </ligand>
</feature>
<dbReference type="InterPro" id="IPR027540">
    <property type="entry name" value="Coq4_euk"/>
</dbReference>
<keyword evidence="1 7" id="KW-0831">Ubiquinone biosynthesis</keyword>
<dbReference type="GO" id="GO:0008270">
    <property type="term" value="F:zinc ion binding"/>
    <property type="evidence" value="ECO:0007669"/>
    <property type="project" value="UniProtKB-UniRule"/>
</dbReference>